<dbReference type="PANTHER" id="PTHR24047">
    <property type="entry name" value="FI01909P-RELATED"/>
    <property type="match status" value="1"/>
</dbReference>
<dbReference type="InterPro" id="IPR053255">
    <property type="entry name" value="EGF-like_domain"/>
</dbReference>
<reference evidence="1" key="1">
    <citation type="submission" date="2021-03" db="EMBL/GenBank/DDBJ databases">
        <title>Chromosome level genome of the anhydrobiotic midge Polypedilum vanderplanki.</title>
        <authorList>
            <person name="Yoshida Y."/>
            <person name="Kikawada T."/>
            <person name="Gusev O."/>
        </authorList>
    </citation>
    <scope>NUCLEOTIDE SEQUENCE</scope>
    <source>
        <strain evidence="1">NIAS01</strain>
        <tissue evidence="1">Whole body or cell culture</tissue>
    </source>
</reference>
<comment type="caution">
    <text evidence="1">The sequence shown here is derived from an EMBL/GenBank/DDBJ whole genome shotgun (WGS) entry which is preliminary data.</text>
</comment>
<accession>A0A9J6B920</accession>
<dbReference type="AlphaFoldDB" id="A0A9J6B920"/>
<keyword evidence="2" id="KW-1185">Reference proteome</keyword>
<feature type="non-terminal residue" evidence="1">
    <location>
        <position position="1"/>
    </location>
</feature>
<dbReference type="Gene3D" id="2.10.25.10">
    <property type="entry name" value="Laminin"/>
    <property type="match status" value="1"/>
</dbReference>
<dbReference type="PANTHER" id="PTHR24047:SF32">
    <property type="entry name" value="FI01909P-RELATED"/>
    <property type="match status" value="1"/>
</dbReference>
<evidence type="ECO:0000313" key="1">
    <source>
        <dbReference type="EMBL" id="KAG5666276.1"/>
    </source>
</evidence>
<proteinExistence type="predicted"/>
<sequence length="213" mass="23833">MLFKLREFLLTKFIINFVRFSKKIFLQLIIFVYSTSVRCQFDVNTLNAFMEDLERFGIVKTTTDKVYPNIYPSILPTIPPIINNKPSNHSGPTNNIPAVVRPINATRHPSIEKFINKTMSSIPSGICVKEVPTASLLKKNDVLVAGNGSDPSLSRIQICCDGYQRSAFVYRHCYPICTNGCGYNGICVAPETCTCYPDYVQNSEGICVKTCPN</sequence>
<dbReference type="Proteomes" id="UP001107558">
    <property type="component" value="Unassembled WGS sequence"/>
</dbReference>
<dbReference type="EMBL" id="JADBJN010000007">
    <property type="protein sequence ID" value="KAG5666276.1"/>
    <property type="molecule type" value="Genomic_DNA"/>
</dbReference>
<evidence type="ECO:0000313" key="2">
    <source>
        <dbReference type="Proteomes" id="UP001107558"/>
    </source>
</evidence>
<name>A0A9J6B920_POLVA</name>
<organism evidence="1 2">
    <name type="scientific">Polypedilum vanderplanki</name>
    <name type="common">Sleeping chironomid midge</name>
    <dbReference type="NCBI Taxonomy" id="319348"/>
    <lineage>
        <taxon>Eukaryota</taxon>
        <taxon>Metazoa</taxon>
        <taxon>Ecdysozoa</taxon>
        <taxon>Arthropoda</taxon>
        <taxon>Hexapoda</taxon>
        <taxon>Insecta</taxon>
        <taxon>Pterygota</taxon>
        <taxon>Neoptera</taxon>
        <taxon>Endopterygota</taxon>
        <taxon>Diptera</taxon>
        <taxon>Nematocera</taxon>
        <taxon>Chironomoidea</taxon>
        <taxon>Chironomidae</taxon>
        <taxon>Chironominae</taxon>
        <taxon>Polypedilum</taxon>
        <taxon>Polypedilum</taxon>
    </lineage>
</organism>
<dbReference type="OrthoDB" id="10060424at2759"/>
<protein>
    <submittedName>
        <fullName evidence="1">Uncharacterized protein</fullName>
    </submittedName>
</protein>
<gene>
    <name evidence="1" type="ORF">PVAND_017587</name>
</gene>